<evidence type="ECO:0008006" key="4">
    <source>
        <dbReference type="Google" id="ProtNLM"/>
    </source>
</evidence>
<protein>
    <recommendedName>
        <fullName evidence="4">Lipocalin-like domain-containing protein</fullName>
    </recommendedName>
</protein>
<evidence type="ECO:0000313" key="2">
    <source>
        <dbReference type="EMBL" id="TKZ31071.1"/>
    </source>
</evidence>
<proteinExistence type="predicted"/>
<reference evidence="2 3" key="1">
    <citation type="journal article" date="2019" name="Anaerobe">
        <title>Brachyspira catarrhinii sp. nov., an anaerobic intestinal spirochaete isolated from vervet monkeys may have been misidentified as Brachyspira aalborgi in previous studies.</title>
        <authorList>
            <person name="Phillips N.D."/>
            <person name="La T."/>
            <person name="Hampson D.J."/>
        </authorList>
    </citation>
    <scope>NUCLEOTIDE SEQUENCE [LARGE SCALE GENOMIC DNA]</scope>
    <source>
        <strain evidence="2 3">Z12</strain>
    </source>
</reference>
<dbReference type="Proteomes" id="UP000310168">
    <property type="component" value="Unassembled WGS sequence"/>
</dbReference>
<feature type="chain" id="PRO_5045582009" description="Lipocalin-like domain-containing protein" evidence="1">
    <location>
        <begin position="25"/>
        <end position="150"/>
    </location>
</feature>
<name>A0ABY2TNW8_9SPIR</name>
<feature type="signal peptide" evidence="1">
    <location>
        <begin position="1"/>
        <end position="24"/>
    </location>
</feature>
<dbReference type="PROSITE" id="PS51257">
    <property type="entry name" value="PROKAR_LIPOPROTEIN"/>
    <property type="match status" value="1"/>
</dbReference>
<keyword evidence="3" id="KW-1185">Reference proteome</keyword>
<evidence type="ECO:0000313" key="3">
    <source>
        <dbReference type="Proteomes" id="UP000310168"/>
    </source>
</evidence>
<gene>
    <name evidence="2" type="ORF">EZH24_10090</name>
</gene>
<organism evidence="2 3">
    <name type="scientific">Brachyspira catarrhinii</name>
    <dbReference type="NCBI Taxonomy" id="2528966"/>
    <lineage>
        <taxon>Bacteria</taxon>
        <taxon>Pseudomonadati</taxon>
        <taxon>Spirochaetota</taxon>
        <taxon>Spirochaetia</taxon>
        <taxon>Brachyspirales</taxon>
        <taxon>Brachyspiraceae</taxon>
        <taxon>Brachyspira</taxon>
    </lineage>
</organism>
<accession>A0ABY2TNW8</accession>
<dbReference type="EMBL" id="SJDU01000329">
    <property type="protein sequence ID" value="TKZ31071.1"/>
    <property type="molecule type" value="Genomic_DNA"/>
</dbReference>
<dbReference type="RefSeq" id="WP_137999012.1">
    <property type="nucleotide sequence ID" value="NZ_SJDU01000329.1"/>
</dbReference>
<sequence>MTNLIKTISITLLIALSMSFISCKNDETDPNAGKFKNSDLVGTWTGDAGSFTIDSSGYVNFTYQGTTYNDIILRSYIMEEESLGTGVSTFESGYSDSATHSDGAKRKSASFFFSSSSSCDVTIMEQTYSGTYPNGEWQTQNTIKLGTFTK</sequence>
<keyword evidence="1" id="KW-0732">Signal</keyword>
<comment type="caution">
    <text evidence="2">The sequence shown here is derived from an EMBL/GenBank/DDBJ whole genome shotgun (WGS) entry which is preliminary data.</text>
</comment>
<evidence type="ECO:0000256" key="1">
    <source>
        <dbReference type="SAM" id="SignalP"/>
    </source>
</evidence>